<accession>A0A0F9FR02</accession>
<dbReference type="AlphaFoldDB" id="A0A0F9FR02"/>
<evidence type="ECO:0000313" key="1">
    <source>
        <dbReference type="EMBL" id="KKL59745.1"/>
    </source>
</evidence>
<proteinExistence type="predicted"/>
<dbReference type="EMBL" id="LAZR01029382">
    <property type="protein sequence ID" value="KKL59745.1"/>
    <property type="molecule type" value="Genomic_DNA"/>
</dbReference>
<reference evidence="1" key="1">
    <citation type="journal article" date="2015" name="Nature">
        <title>Complex archaea that bridge the gap between prokaryotes and eukaryotes.</title>
        <authorList>
            <person name="Spang A."/>
            <person name="Saw J.H."/>
            <person name="Jorgensen S.L."/>
            <person name="Zaremba-Niedzwiedzka K."/>
            <person name="Martijn J."/>
            <person name="Lind A.E."/>
            <person name="van Eijk R."/>
            <person name="Schleper C."/>
            <person name="Guy L."/>
            <person name="Ettema T.J."/>
        </authorList>
    </citation>
    <scope>NUCLEOTIDE SEQUENCE</scope>
</reference>
<comment type="caution">
    <text evidence="1">The sequence shown here is derived from an EMBL/GenBank/DDBJ whole genome shotgun (WGS) entry which is preliminary data.</text>
</comment>
<protein>
    <submittedName>
        <fullName evidence="1">Uncharacterized protein</fullName>
    </submittedName>
</protein>
<gene>
    <name evidence="1" type="ORF">LCGC14_2212250</name>
</gene>
<organism evidence="1">
    <name type="scientific">marine sediment metagenome</name>
    <dbReference type="NCBI Taxonomy" id="412755"/>
    <lineage>
        <taxon>unclassified sequences</taxon>
        <taxon>metagenomes</taxon>
        <taxon>ecological metagenomes</taxon>
    </lineage>
</organism>
<sequence>MAVTETQIFNAANNLLNFSDTVAITDNKKTDIINRAVFEYSSARPQTSIQEFTGTDESFYDVPADFDIGFSEIIEIELPKKKPDGSIIPRNPKVVIDPRIYTVDLLPSGSNVIRFDSQSLFGPFQVSSGDPFWVRYTTRYFVDSGGLTTIPDYALTALSYIAASLWSLVLASHFAGKADASLSEVEIVGFPVRPKEWRKQAEEWRKEFDKLTADQGLSGINANLDFTNFKYWNRDNQ</sequence>
<name>A0A0F9FR02_9ZZZZ</name>